<dbReference type="STRING" id="104452.A0A0L7LN25"/>
<keyword evidence="1" id="KW-0560">Oxidoreductase</keyword>
<comment type="caution">
    <text evidence="3">The sequence shown here is derived from an EMBL/GenBank/DDBJ whole genome shotgun (WGS) entry which is preliminary data.</text>
</comment>
<protein>
    <submittedName>
        <fullName evidence="3">Glutamate dehydrogenase</fullName>
    </submittedName>
</protein>
<reference evidence="3 4" key="1">
    <citation type="journal article" date="2015" name="Genome Biol. Evol.">
        <title>The genome of winter moth (Operophtera brumata) provides a genomic perspective on sexual dimorphism and phenology.</title>
        <authorList>
            <person name="Derks M.F."/>
            <person name="Smit S."/>
            <person name="Salis L."/>
            <person name="Schijlen E."/>
            <person name="Bossers A."/>
            <person name="Mateman C."/>
            <person name="Pijl A.S."/>
            <person name="de Ridder D."/>
            <person name="Groenen M.A."/>
            <person name="Visser M.E."/>
            <person name="Megens H.J."/>
        </authorList>
    </citation>
    <scope>NUCLEOTIDE SEQUENCE [LARGE SCALE GENOMIC DNA]</scope>
    <source>
        <strain evidence="3">WM2013NL</strain>
        <tissue evidence="3">Head and thorax</tissue>
    </source>
</reference>
<dbReference type="PANTHER" id="PTHR11606:SF13">
    <property type="entry name" value="GLUTAMATE DEHYDROGENASE 1, MITOCHONDRIAL"/>
    <property type="match status" value="1"/>
</dbReference>
<dbReference type="SUPFAM" id="SSF51735">
    <property type="entry name" value="NAD(P)-binding Rossmann-fold domains"/>
    <property type="match status" value="1"/>
</dbReference>
<dbReference type="GO" id="GO:0004352">
    <property type="term" value="F:glutamate dehydrogenase (NAD+) activity"/>
    <property type="evidence" value="ECO:0007669"/>
    <property type="project" value="TreeGrafter"/>
</dbReference>
<dbReference type="Gene3D" id="3.40.50.720">
    <property type="entry name" value="NAD(P)-binding Rossmann-like Domain"/>
    <property type="match status" value="1"/>
</dbReference>
<dbReference type="PANTHER" id="PTHR11606">
    <property type="entry name" value="GLUTAMATE DEHYDROGENASE"/>
    <property type="match status" value="1"/>
</dbReference>
<dbReference type="EMBL" id="JTDY01000487">
    <property type="protein sequence ID" value="KOB76953.1"/>
    <property type="molecule type" value="Genomic_DNA"/>
</dbReference>
<organism evidence="3 4">
    <name type="scientific">Operophtera brumata</name>
    <name type="common">Winter moth</name>
    <name type="synonym">Phalaena brumata</name>
    <dbReference type="NCBI Taxonomy" id="104452"/>
    <lineage>
        <taxon>Eukaryota</taxon>
        <taxon>Metazoa</taxon>
        <taxon>Ecdysozoa</taxon>
        <taxon>Arthropoda</taxon>
        <taxon>Hexapoda</taxon>
        <taxon>Insecta</taxon>
        <taxon>Pterygota</taxon>
        <taxon>Neoptera</taxon>
        <taxon>Endopterygota</taxon>
        <taxon>Lepidoptera</taxon>
        <taxon>Glossata</taxon>
        <taxon>Ditrysia</taxon>
        <taxon>Geometroidea</taxon>
        <taxon>Geometridae</taxon>
        <taxon>Larentiinae</taxon>
        <taxon>Operophtera</taxon>
    </lineage>
</organism>
<feature type="domain" description="Glutamate/phenylalanine/leucine/valine/L-tryptophan dehydrogenase C-terminal" evidence="2">
    <location>
        <begin position="8"/>
        <end position="231"/>
    </location>
</feature>
<evidence type="ECO:0000256" key="1">
    <source>
        <dbReference type="ARBA" id="ARBA00023002"/>
    </source>
</evidence>
<evidence type="ECO:0000313" key="3">
    <source>
        <dbReference type="EMBL" id="KOB76953.1"/>
    </source>
</evidence>
<proteinExistence type="predicted"/>
<dbReference type="InterPro" id="IPR006096">
    <property type="entry name" value="Glu/Leu/Phe/Val/Trp_DH_C"/>
</dbReference>
<keyword evidence="4" id="KW-1185">Reference proteome</keyword>
<accession>A0A0L7LN25</accession>
<name>A0A0L7LN25_OPEBR</name>
<dbReference type="SMART" id="SM00839">
    <property type="entry name" value="ELFV_dehydrog"/>
    <property type="match status" value="1"/>
</dbReference>
<evidence type="ECO:0000313" key="4">
    <source>
        <dbReference type="Proteomes" id="UP000037510"/>
    </source>
</evidence>
<sequence>MPKRRNEDKIKRYQRKIRKMEQEKYKIIIYSSSSDSGSVKGFEGAKEAPAELLYEKCDIFVFSAKEKTVNETVAAKVNCKIIAEAANGPTTPAGDKVLRKRNILVLPDLLTNAGGVTVSYFEYLKNLNHVSFGKLSIKFWRDSNTALLDSVEQSLKKACVDAKITPTEAFRSVMSGASEVHIVNSGLEYSMTNACQNVMKAAQKHKLGIDLRTAAYVTAIEKIFTTFDEHGLAI</sequence>
<dbReference type="InterPro" id="IPR036291">
    <property type="entry name" value="NAD(P)-bd_dom_sf"/>
</dbReference>
<dbReference type="Pfam" id="PF00208">
    <property type="entry name" value="ELFV_dehydrog"/>
    <property type="match status" value="1"/>
</dbReference>
<evidence type="ECO:0000259" key="2">
    <source>
        <dbReference type="SMART" id="SM00839"/>
    </source>
</evidence>
<dbReference type="GO" id="GO:0006538">
    <property type="term" value="P:L-glutamate catabolic process"/>
    <property type="evidence" value="ECO:0007669"/>
    <property type="project" value="TreeGrafter"/>
</dbReference>
<dbReference type="AlphaFoldDB" id="A0A0L7LN25"/>
<dbReference type="GO" id="GO:0005739">
    <property type="term" value="C:mitochondrion"/>
    <property type="evidence" value="ECO:0007669"/>
    <property type="project" value="TreeGrafter"/>
</dbReference>
<dbReference type="Proteomes" id="UP000037510">
    <property type="component" value="Unassembled WGS sequence"/>
</dbReference>
<gene>
    <name evidence="3" type="ORF">OBRU01_04926</name>
</gene>